<feature type="domain" description="Gfo/Idh/MocA-like oxidoreductase N-terminal" evidence="2">
    <location>
        <begin position="6"/>
        <end position="122"/>
    </location>
</feature>
<dbReference type="Pfam" id="PF22725">
    <property type="entry name" value="GFO_IDH_MocA_C3"/>
    <property type="match status" value="1"/>
</dbReference>
<feature type="region of interest" description="Disordered" evidence="1">
    <location>
        <begin position="358"/>
        <end position="397"/>
    </location>
</feature>
<dbReference type="InterPro" id="IPR036291">
    <property type="entry name" value="NAD(P)-bd_dom_sf"/>
</dbReference>
<sequence>MSMSKRVAVVGLGGQAQKDHLPALADRRLVELVAVCDVDPQRVAVQAEQRRVPGFTDVGCLLREVRPDFAIVAVPHHAGREVITACAEAGVHVLKEKPFATDPHEAAELAALCEKTGIELMVTVQRRFHPIYAAALQLLDQVGTPYLVQGRYTFHSPDPAAGWRGRAKLAGGGCLADMGYHLIDLVLWYLGLPDRVLADTSAAAVRGAEYDAEDTALVHLAYDSGLYGSLLVSRSAGPKTEHLAITGPHGTLAIERGAVRLLDPAGQVVESLLREPAWPCSPAVQIDRFCRVLDGTQPNPSGPAAHLLIWGRQRASGLLTELKSAFSQVEIGFCYRPDHVHSKVDHLAERAHSNRCLPQLPASGSSRPSGGFSHTPSSNVGGTFQNLGPRRSTVPPVNRARVKRTLHPVNQAWGKRTWLPLANVVRLKLTVPLLNLV</sequence>
<evidence type="ECO:0000313" key="5">
    <source>
        <dbReference type="Proteomes" id="UP000654471"/>
    </source>
</evidence>
<dbReference type="Pfam" id="PF01408">
    <property type="entry name" value="GFO_IDH_MocA"/>
    <property type="match status" value="1"/>
</dbReference>
<name>A0ABQ2VN83_9ACTN</name>
<dbReference type="PANTHER" id="PTHR43708:SF8">
    <property type="entry name" value="OXIDOREDUCTASE"/>
    <property type="match status" value="1"/>
</dbReference>
<dbReference type="Gene3D" id="3.30.360.10">
    <property type="entry name" value="Dihydrodipicolinate Reductase, domain 2"/>
    <property type="match status" value="1"/>
</dbReference>
<dbReference type="RefSeq" id="WP_189308412.1">
    <property type="nucleotide sequence ID" value="NZ_BMRP01000072.1"/>
</dbReference>
<evidence type="ECO:0000313" key="4">
    <source>
        <dbReference type="EMBL" id="GGV01638.1"/>
    </source>
</evidence>
<dbReference type="PANTHER" id="PTHR43708">
    <property type="entry name" value="CONSERVED EXPRESSED OXIDOREDUCTASE (EUROFUNG)"/>
    <property type="match status" value="1"/>
</dbReference>
<dbReference type="InterPro" id="IPR055170">
    <property type="entry name" value="GFO_IDH_MocA-like_dom"/>
</dbReference>
<dbReference type="SUPFAM" id="SSF55347">
    <property type="entry name" value="Glyceraldehyde-3-phosphate dehydrogenase-like, C-terminal domain"/>
    <property type="match status" value="1"/>
</dbReference>
<proteinExistence type="predicted"/>
<dbReference type="EMBL" id="BMRP01000072">
    <property type="protein sequence ID" value="GGV01638.1"/>
    <property type="molecule type" value="Genomic_DNA"/>
</dbReference>
<gene>
    <name evidence="4" type="ORF">GCM10010211_81160</name>
</gene>
<accession>A0ABQ2VN83</accession>
<comment type="caution">
    <text evidence="4">The sequence shown here is derived from an EMBL/GenBank/DDBJ whole genome shotgun (WGS) entry which is preliminary data.</text>
</comment>
<protein>
    <recommendedName>
        <fullName evidence="6">Dehydrogenase</fullName>
    </recommendedName>
</protein>
<evidence type="ECO:0000256" key="1">
    <source>
        <dbReference type="SAM" id="MobiDB-lite"/>
    </source>
</evidence>
<reference evidence="5" key="1">
    <citation type="journal article" date="2019" name="Int. J. Syst. Evol. Microbiol.">
        <title>The Global Catalogue of Microorganisms (GCM) 10K type strain sequencing project: providing services to taxonomists for standard genome sequencing and annotation.</title>
        <authorList>
            <consortium name="The Broad Institute Genomics Platform"/>
            <consortium name="The Broad Institute Genome Sequencing Center for Infectious Disease"/>
            <person name="Wu L."/>
            <person name="Ma J."/>
        </authorList>
    </citation>
    <scope>NUCLEOTIDE SEQUENCE [LARGE SCALE GENOMIC DNA]</scope>
    <source>
        <strain evidence="5">JCM 3399</strain>
    </source>
</reference>
<dbReference type="Proteomes" id="UP000654471">
    <property type="component" value="Unassembled WGS sequence"/>
</dbReference>
<feature type="compositionally biased region" description="Polar residues" evidence="1">
    <location>
        <begin position="362"/>
        <end position="386"/>
    </location>
</feature>
<evidence type="ECO:0000259" key="2">
    <source>
        <dbReference type="Pfam" id="PF01408"/>
    </source>
</evidence>
<feature type="domain" description="GFO/IDH/MocA-like oxidoreductase" evidence="3">
    <location>
        <begin position="141"/>
        <end position="252"/>
    </location>
</feature>
<organism evidence="4 5">
    <name type="scientific">Streptomyces albospinus</name>
    <dbReference type="NCBI Taxonomy" id="285515"/>
    <lineage>
        <taxon>Bacteria</taxon>
        <taxon>Bacillati</taxon>
        <taxon>Actinomycetota</taxon>
        <taxon>Actinomycetes</taxon>
        <taxon>Kitasatosporales</taxon>
        <taxon>Streptomycetaceae</taxon>
        <taxon>Streptomyces</taxon>
    </lineage>
</organism>
<dbReference type="SUPFAM" id="SSF51735">
    <property type="entry name" value="NAD(P)-binding Rossmann-fold domains"/>
    <property type="match status" value="1"/>
</dbReference>
<evidence type="ECO:0008006" key="6">
    <source>
        <dbReference type="Google" id="ProtNLM"/>
    </source>
</evidence>
<dbReference type="Gene3D" id="3.40.50.720">
    <property type="entry name" value="NAD(P)-binding Rossmann-like Domain"/>
    <property type="match status" value="1"/>
</dbReference>
<dbReference type="InterPro" id="IPR000683">
    <property type="entry name" value="Gfo/Idh/MocA-like_OxRdtase_N"/>
</dbReference>
<keyword evidence="5" id="KW-1185">Reference proteome</keyword>
<evidence type="ECO:0000259" key="3">
    <source>
        <dbReference type="Pfam" id="PF22725"/>
    </source>
</evidence>
<dbReference type="InterPro" id="IPR051317">
    <property type="entry name" value="Gfo/Idh/MocA_oxidoreduct"/>
</dbReference>